<gene>
    <name evidence="1" type="ORF">EDEG_03478</name>
</gene>
<sequence>MLVFFDRYYTYNRCFYILVYKTRCNITDLVYIIPIKNFFKAFSFFAKKVLYILDIQTKLNLLLLAHELEFYIIFCFFVIKLHLSSKINTFNIDNFSVNLNPKFDAYLLLYKNTFLFFFSST</sequence>
<dbReference type="HOGENOM" id="CLU_2038040_0_0_1"/>
<reference evidence="1 2" key="1">
    <citation type="submission" date="2011-08" db="EMBL/GenBank/DDBJ databases">
        <authorList>
            <person name="Liu Z.J."/>
            <person name="Shi F.L."/>
            <person name="Lu J.Q."/>
            <person name="Li M."/>
            <person name="Wang Z.L."/>
        </authorList>
    </citation>
    <scope>NUCLEOTIDE SEQUENCE [LARGE SCALE GENOMIC DNA]</scope>
    <source>
        <strain evidence="1 2">USNM 41457</strain>
    </source>
</reference>
<dbReference type="InParanoid" id="J9D2Q3"/>
<proteinExistence type="predicted"/>
<protein>
    <submittedName>
        <fullName evidence="1">Uncharacterized protein</fullName>
    </submittedName>
</protein>
<keyword evidence="2" id="KW-1185">Reference proteome</keyword>
<accession>J9D2Q3</accession>
<dbReference type="Proteomes" id="UP000003163">
    <property type="component" value="Unassembled WGS sequence"/>
</dbReference>
<comment type="caution">
    <text evidence="1">The sequence shown here is derived from an EMBL/GenBank/DDBJ whole genome shotgun (WGS) entry which is preliminary data.</text>
</comment>
<dbReference type="EMBL" id="AFBI03000091">
    <property type="protein sequence ID" value="EJW02076.1"/>
    <property type="molecule type" value="Genomic_DNA"/>
</dbReference>
<dbReference type="VEuPathDB" id="MicrosporidiaDB:EDEG_03478"/>
<evidence type="ECO:0000313" key="2">
    <source>
        <dbReference type="Proteomes" id="UP000003163"/>
    </source>
</evidence>
<dbReference type="AlphaFoldDB" id="J9D2Q3"/>
<reference evidence="2" key="2">
    <citation type="submission" date="2015-07" db="EMBL/GenBank/DDBJ databases">
        <title>Contrasting host-pathogen interactions and genome evolution in two generalist and specialist microsporidian pathogens of mosquitoes.</title>
        <authorList>
            <consortium name="The Broad Institute Genomics Platform"/>
            <consortium name="The Broad Institute Genome Sequencing Center for Infectious Disease"/>
            <person name="Cuomo C.A."/>
            <person name="Sanscrainte N.D."/>
            <person name="Goldberg J.M."/>
            <person name="Heiman D."/>
            <person name="Young S."/>
            <person name="Zeng Q."/>
            <person name="Becnel J.J."/>
            <person name="Birren B.W."/>
        </authorList>
    </citation>
    <scope>NUCLEOTIDE SEQUENCE [LARGE SCALE GENOMIC DNA]</scope>
    <source>
        <strain evidence="2">USNM 41457</strain>
    </source>
</reference>
<evidence type="ECO:0000313" key="1">
    <source>
        <dbReference type="EMBL" id="EJW02076.1"/>
    </source>
</evidence>
<organism evidence="1 2">
    <name type="scientific">Edhazardia aedis (strain USNM 41457)</name>
    <name type="common">Microsporidian parasite</name>
    <dbReference type="NCBI Taxonomy" id="1003232"/>
    <lineage>
        <taxon>Eukaryota</taxon>
        <taxon>Fungi</taxon>
        <taxon>Fungi incertae sedis</taxon>
        <taxon>Microsporidia</taxon>
        <taxon>Edhazardia</taxon>
    </lineage>
</organism>
<name>J9D2Q3_EDHAE</name>